<dbReference type="GO" id="GO:0003676">
    <property type="term" value="F:nucleic acid binding"/>
    <property type="evidence" value="ECO:0007669"/>
    <property type="project" value="InterPro"/>
</dbReference>
<sequence length="196" mass="22069">MTCYAYDFEFHEDGKVIDPISLAIVCEDGREYYAVVADAGWDRIREHDWLMRNVVPHLPITGRKQVDAYLKTGQRQWPKPLVNSVGPDHTDARVKPRWVVANEVREFLLAAGEPELWADFGAYNHVALAQLWGPMIRLPQGLPMFTRDLQQELAHRPDAAVPDQEAGAHDALADARHLMVCLRRLGIAEPAPAEAS</sequence>
<dbReference type="InterPro" id="IPR036397">
    <property type="entry name" value="RNaseH_sf"/>
</dbReference>
<gene>
    <name evidence="1" type="ORF">EKD16_25475</name>
</gene>
<proteinExistence type="predicted"/>
<dbReference type="KEGG" id="strr:EKD16_25475"/>
<keyword evidence="1" id="KW-0614">Plasmid</keyword>
<dbReference type="EC" id="3.1.13.-" evidence="1"/>
<dbReference type="RefSeq" id="WP_131102997.1">
    <property type="nucleotide sequence ID" value="NZ_CP036456.1"/>
</dbReference>
<evidence type="ECO:0000313" key="1">
    <source>
        <dbReference type="EMBL" id="QBI56835.1"/>
    </source>
</evidence>
<organism evidence="1 2">
    <name type="scientific">Streptomonospora litoralis</name>
    <dbReference type="NCBI Taxonomy" id="2498135"/>
    <lineage>
        <taxon>Bacteria</taxon>
        <taxon>Bacillati</taxon>
        <taxon>Actinomycetota</taxon>
        <taxon>Actinomycetes</taxon>
        <taxon>Streptosporangiales</taxon>
        <taxon>Nocardiopsidaceae</taxon>
        <taxon>Streptomonospora</taxon>
    </lineage>
</organism>
<geneLocation type="plasmid" evidence="2">
    <name>phim2</name>
</geneLocation>
<keyword evidence="1" id="KW-0378">Hydrolase</keyword>
<protein>
    <submittedName>
        <fullName evidence="1">3'-5' exoribonuclease.1</fullName>
        <ecNumber evidence="1">3.1.13.-</ecNumber>
    </submittedName>
</protein>
<dbReference type="Proteomes" id="UP000292235">
    <property type="component" value="Plasmid phiM2"/>
</dbReference>
<dbReference type="OrthoDB" id="4640719at2"/>
<keyword evidence="2" id="KW-1185">Reference proteome</keyword>
<accession>A0A4P6Q7Z8</accession>
<dbReference type="AlphaFoldDB" id="A0A4P6Q7Z8"/>
<name>A0A4P6Q7Z8_9ACTN</name>
<dbReference type="GO" id="GO:0016787">
    <property type="term" value="F:hydrolase activity"/>
    <property type="evidence" value="ECO:0007669"/>
    <property type="project" value="UniProtKB-KW"/>
</dbReference>
<reference evidence="1 2" key="1">
    <citation type="submission" date="2019-02" db="EMBL/GenBank/DDBJ databases">
        <authorList>
            <person name="Khodamoradi S."/>
            <person name="Hahnke R.L."/>
            <person name="Kaempfer P."/>
            <person name="Schumann P."/>
            <person name="Rohde M."/>
            <person name="Steinert M."/>
            <person name="Luzhetskyy A."/>
            <person name="Wink J."/>
            <person name="Ruckert C."/>
        </authorList>
    </citation>
    <scope>NUCLEOTIDE SEQUENCE [LARGE SCALE GENOMIC DNA]</scope>
    <source>
        <strain evidence="1 2">M2</strain>
        <plasmid evidence="2">phim2</plasmid>
    </source>
</reference>
<dbReference type="GeneID" id="39493816"/>
<evidence type="ECO:0000313" key="2">
    <source>
        <dbReference type="Proteomes" id="UP000292235"/>
    </source>
</evidence>
<dbReference type="Gene3D" id="3.30.420.10">
    <property type="entry name" value="Ribonuclease H-like superfamily/Ribonuclease H"/>
    <property type="match status" value="1"/>
</dbReference>
<dbReference type="EMBL" id="CP036456">
    <property type="protein sequence ID" value="QBI56835.1"/>
    <property type="molecule type" value="Genomic_DNA"/>
</dbReference>